<dbReference type="Gene3D" id="2.120.10.30">
    <property type="entry name" value="TolB, C-terminal domain"/>
    <property type="match status" value="1"/>
</dbReference>
<dbReference type="GO" id="GO:0032543">
    <property type="term" value="P:mitochondrial translation"/>
    <property type="evidence" value="ECO:0007669"/>
    <property type="project" value="TreeGrafter"/>
</dbReference>
<dbReference type="PANTHER" id="PTHR12059">
    <property type="entry name" value="RIBOSOMAL PROTEIN L23-RELATED"/>
    <property type="match status" value="1"/>
</dbReference>
<dbReference type="SUPFAM" id="SSF63829">
    <property type="entry name" value="Calcium-dependent phosphotriesterase"/>
    <property type="match status" value="1"/>
</dbReference>
<evidence type="ECO:0000256" key="1">
    <source>
        <dbReference type="ARBA" id="ARBA00006700"/>
    </source>
</evidence>
<evidence type="ECO:0000256" key="5">
    <source>
        <dbReference type="SAM" id="MobiDB-lite"/>
    </source>
</evidence>
<comment type="similarity">
    <text evidence="1">Belongs to the universal ribosomal protein uL23 family.</text>
</comment>
<dbReference type="Gene3D" id="3.30.70.330">
    <property type="match status" value="1"/>
</dbReference>
<dbReference type="GO" id="GO:0003735">
    <property type="term" value="F:structural constituent of ribosome"/>
    <property type="evidence" value="ECO:0007669"/>
    <property type="project" value="InterPro"/>
</dbReference>
<dbReference type="InterPro" id="IPR013658">
    <property type="entry name" value="SGL"/>
</dbReference>
<dbReference type="InterPro" id="IPR012678">
    <property type="entry name" value="Ribosomal_uL23/eL15/eS24_sf"/>
</dbReference>
<dbReference type="Pfam" id="PF00276">
    <property type="entry name" value="Ribosomal_L23"/>
    <property type="match status" value="1"/>
</dbReference>
<sequence length="731" mass="80662">MYDPSTRALLRTHDPLEQAGSFGGPSIAQRTFLRTREAQAAGAVGGPLELLQQLGEDPSGARKRKSRMRVRYPEPGCSEARSVMIQRTLVKQIQAERRALNLERRRQRDAQASLARQRLREIEEQDPVFGDSGDLYVMEEFSCGEIFRYMGIDEFQHPNVPGEPDPSTEIRIAPCGPFSPLDVGCGGFVIQSPPEREQGSSPAVALTTCDMANGALVKVTRTLGDSGTVPSGEVGKVNSEALMVPMDLGADIEKAVQQSHHVLVEEYEGAPLLGPHSVALCPNSGFIFFTDSGGSIAVELSSQSRSAPGPCGESSLSRPLGSVFAIGPTTGMLLPLAVRSLAYPTGLAVTQRQRCPNSTAATVLYAAETMNNRVLRFVESPAGSGCYHASVFHQLSGRLGPVALAVSAAGHLFIAHNDIGGLSSTGRIVVLDEEGQLLSTISLPYPNITGLAVSPDQNGCCVDSTTVWVPAGGRGHTFPLMFHTTRQLLGPPKAPRNVFFPWFNFVVHRSGMYLEPNRIAFRVPVHLTKLEIREYLRKIYGVKAIRCTTVVRFPKVMKNRARAYYKNGAQFKKAIVTCEETIPNSVKMLSSSSTPHLNPAIHRNKLSMQYDYIPYRFGQDRKNDWKPRHRHAWREPIPLLLRGDHGHPTITKREEMALRMDTTLPHQDVMNTKKAMLDGTPKQLFPRIDLAEIRRRKYAFQHQYDHLKGSENVHIEEPAEGGPDQEPLFRL</sequence>
<gene>
    <name evidence="7" type="ORF">FOL46_001181</name>
</gene>
<evidence type="ECO:0000313" key="8">
    <source>
        <dbReference type="Proteomes" id="UP000572268"/>
    </source>
</evidence>
<proteinExistence type="inferred from homology"/>
<protein>
    <recommendedName>
        <fullName evidence="4">Large ribosomal subunit protein uL23m</fullName>
    </recommendedName>
</protein>
<dbReference type="GO" id="GO:0005762">
    <property type="term" value="C:mitochondrial large ribosomal subunit"/>
    <property type="evidence" value="ECO:0007669"/>
    <property type="project" value="TreeGrafter"/>
</dbReference>
<keyword evidence="3" id="KW-0687">Ribonucleoprotein</keyword>
<comment type="caution">
    <text evidence="7">The sequence shown here is derived from an EMBL/GenBank/DDBJ whole genome shotgun (WGS) entry which is preliminary data.</text>
</comment>
<dbReference type="InterPro" id="IPR011042">
    <property type="entry name" value="6-blade_b-propeller_TolB-like"/>
</dbReference>
<organism evidence="7 8">
    <name type="scientific">Perkinsus olseni</name>
    <name type="common">Perkinsus atlanticus</name>
    <dbReference type="NCBI Taxonomy" id="32597"/>
    <lineage>
        <taxon>Eukaryota</taxon>
        <taxon>Sar</taxon>
        <taxon>Alveolata</taxon>
        <taxon>Perkinsozoa</taxon>
        <taxon>Perkinsea</taxon>
        <taxon>Perkinsida</taxon>
        <taxon>Perkinsidae</taxon>
        <taxon>Perkinsus</taxon>
    </lineage>
</organism>
<dbReference type="Pfam" id="PF08450">
    <property type="entry name" value="SGL"/>
    <property type="match status" value="1"/>
</dbReference>
<evidence type="ECO:0000259" key="6">
    <source>
        <dbReference type="Pfam" id="PF08450"/>
    </source>
</evidence>
<evidence type="ECO:0000256" key="4">
    <source>
        <dbReference type="ARBA" id="ARBA00039977"/>
    </source>
</evidence>
<dbReference type="PANTHER" id="PTHR12059:SF5">
    <property type="entry name" value="LARGE RIBOSOMAL SUBUNIT PROTEIN UL23M"/>
    <property type="match status" value="1"/>
</dbReference>
<keyword evidence="2" id="KW-0689">Ribosomal protein</keyword>
<dbReference type="Proteomes" id="UP000572268">
    <property type="component" value="Unassembled WGS sequence"/>
</dbReference>
<feature type="region of interest" description="Disordered" evidence="5">
    <location>
        <begin position="709"/>
        <end position="731"/>
    </location>
</feature>
<dbReference type="SUPFAM" id="SSF54189">
    <property type="entry name" value="Ribosomal proteins S24e, L23 and L15e"/>
    <property type="match status" value="1"/>
</dbReference>
<evidence type="ECO:0000256" key="2">
    <source>
        <dbReference type="ARBA" id="ARBA00022980"/>
    </source>
</evidence>
<name>A0A7J6ME22_PEROL</name>
<dbReference type="AlphaFoldDB" id="A0A7J6ME22"/>
<dbReference type="InterPro" id="IPR013025">
    <property type="entry name" value="Ribosomal_uL23-like"/>
</dbReference>
<dbReference type="EMBL" id="JABANN010000132">
    <property type="protein sequence ID" value="KAF4669848.1"/>
    <property type="molecule type" value="Genomic_DNA"/>
</dbReference>
<feature type="domain" description="SMP-30/Gluconolactonase/LRE-like region" evidence="6">
    <location>
        <begin position="358"/>
        <end position="456"/>
    </location>
</feature>
<reference evidence="7 8" key="1">
    <citation type="submission" date="2020-04" db="EMBL/GenBank/DDBJ databases">
        <title>Perkinsus olseni comparative genomics.</title>
        <authorList>
            <person name="Bogema D.R."/>
        </authorList>
    </citation>
    <scope>NUCLEOTIDE SEQUENCE [LARGE SCALE GENOMIC DNA]</scope>
    <source>
        <strain evidence="7">ATCC PRA-31</strain>
    </source>
</reference>
<accession>A0A7J6ME22</accession>
<evidence type="ECO:0000313" key="7">
    <source>
        <dbReference type="EMBL" id="KAF4669848.1"/>
    </source>
</evidence>
<dbReference type="InterPro" id="IPR012677">
    <property type="entry name" value="Nucleotide-bd_a/b_plait_sf"/>
</dbReference>
<evidence type="ECO:0000256" key="3">
    <source>
        <dbReference type="ARBA" id="ARBA00023274"/>
    </source>
</evidence>